<evidence type="ECO:0000256" key="4">
    <source>
        <dbReference type="ARBA" id="ARBA00022679"/>
    </source>
</evidence>
<evidence type="ECO:0000256" key="5">
    <source>
        <dbReference type="ARBA" id="ARBA00022741"/>
    </source>
</evidence>
<keyword evidence="4" id="KW-0808">Transferase</keyword>
<dbReference type="InterPro" id="IPR050482">
    <property type="entry name" value="Sensor_HK_TwoCompSys"/>
</dbReference>
<organism evidence="11 12">
    <name type="scientific">Terrabacter carboxydivorans</name>
    <dbReference type="NCBI Taxonomy" id="619730"/>
    <lineage>
        <taxon>Bacteria</taxon>
        <taxon>Bacillati</taxon>
        <taxon>Actinomycetota</taxon>
        <taxon>Actinomycetes</taxon>
        <taxon>Micrococcales</taxon>
        <taxon>Intrasporangiaceae</taxon>
        <taxon>Terrabacter</taxon>
    </lineage>
</organism>
<dbReference type="Pfam" id="PF07730">
    <property type="entry name" value="HisKA_3"/>
    <property type="match status" value="1"/>
</dbReference>
<dbReference type="InterPro" id="IPR011712">
    <property type="entry name" value="Sig_transdc_His_kin_sub3_dim/P"/>
</dbReference>
<keyword evidence="8" id="KW-0902">Two-component regulatory system</keyword>
<keyword evidence="6" id="KW-0418">Kinase</keyword>
<feature type="transmembrane region" description="Helical" evidence="9">
    <location>
        <begin position="134"/>
        <end position="153"/>
    </location>
</feature>
<dbReference type="RefSeq" id="WP_344255855.1">
    <property type="nucleotide sequence ID" value="NZ_BAAARE010000013.1"/>
</dbReference>
<dbReference type="Pfam" id="PF02518">
    <property type="entry name" value="HATPase_c"/>
    <property type="match status" value="1"/>
</dbReference>
<feature type="transmembrane region" description="Helical" evidence="9">
    <location>
        <begin position="212"/>
        <end position="233"/>
    </location>
</feature>
<evidence type="ECO:0000256" key="1">
    <source>
        <dbReference type="ARBA" id="ARBA00000085"/>
    </source>
</evidence>
<dbReference type="PANTHER" id="PTHR24421:SF10">
    <property type="entry name" value="NITRATE_NITRITE SENSOR PROTEIN NARQ"/>
    <property type="match status" value="1"/>
</dbReference>
<keyword evidence="9" id="KW-0812">Transmembrane</keyword>
<reference evidence="12" key="1">
    <citation type="journal article" date="2019" name="Int. J. Syst. Evol. Microbiol.">
        <title>The Global Catalogue of Microorganisms (GCM) 10K type strain sequencing project: providing services to taxonomists for standard genome sequencing and annotation.</title>
        <authorList>
            <consortium name="The Broad Institute Genomics Platform"/>
            <consortium name="The Broad Institute Genome Sequencing Center for Infectious Disease"/>
            <person name="Wu L."/>
            <person name="Ma J."/>
        </authorList>
    </citation>
    <scope>NUCLEOTIDE SEQUENCE [LARGE SCALE GENOMIC DNA]</scope>
    <source>
        <strain evidence="12">JCM 16259</strain>
    </source>
</reference>
<protein>
    <recommendedName>
        <fullName evidence="2">histidine kinase</fullName>
        <ecNumber evidence="2">2.7.13.3</ecNumber>
    </recommendedName>
</protein>
<proteinExistence type="predicted"/>
<keyword evidence="9" id="KW-0472">Membrane</keyword>
<dbReference type="PROSITE" id="PS50109">
    <property type="entry name" value="HIS_KIN"/>
    <property type="match status" value="1"/>
</dbReference>
<evidence type="ECO:0000313" key="11">
    <source>
        <dbReference type="EMBL" id="GAA2490309.1"/>
    </source>
</evidence>
<feature type="domain" description="Histidine kinase" evidence="10">
    <location>
        <begin position="281"/>
        <end position="463"/>
    </location>
</feature>
<dbReference type="PANTHER" id="PTHR24421">
    <property type="entry name" value="NITRATE/NITRITE SENSOR PROTEIN NARX-RELATED"/>
    <property type="match status" value="1"/>
</dbReference>
<keyword evidence="7" id="KW-0067">ATP-binding</keyword>
<feature type="transmembrane region" description="Helical" evidence="9">
    <location>
        <begin position="12"/>
        <end position="33"/>
    </location>
</feature>
<evidence type="ECO:0000313" key="12">
    <source>
        <dbReference type="Proteomes" id="UP001500730"/>
    </source>
</evidence>
<feature type="transmembrane region" description="Helical" evidence="9">
    <location>
        <begin position="39"/>
        <end position="58"/>
    </location>
</feature>
<name>A0ABP5Z0R1_9MICO</name>
<dbReference type="SUPFAM" id="SSF55874">
    <property type="entry name" value="ATPase domain of HSP90 chaperone/DNA topoisomerase II/histidine kinase"/>
    <property type="match status" value="1"/>
</dbReference>
<feature type="transmembrane region" description="Helical" evidence="9">
    <location>
        <begin position="179"/>
        <end position="200"/>
    </location>
</feature>
<comment type="caution">
    <text evidence="11">The sequence shown here is derived from an EMBL/GenBank/DDBJ whole genome shotgun (WGS) entry which is preliminary data.</text>
</comment>
<dbReference type="InterPro" id="IPR003594">
    <property type="entry name" value="HATPase_dom"/>
</dbReference>
<dbReference type="InterPro" id="IPR005467">
    <property type="entry name" value="His_kinase_dom"/>
</dbReference>
<sequence>MSASSSIPTLLGWATGAAVTAAILGTPYLLFAYHSPDLHLVLDSLDTGVALLVAYLLLGRYTRTGRLQDLLLADGLLMLGLAGIGLTFALRLLGLDDDRGGVWLPVATRVVGAALVLAASLTRARRPAGPWSRPLKLLPWGTVLVGLLVTWGLRDSLPLALAQTPPASAQHPVIAGHPWLLGAHALTALSFAAASVAFAVTARPGAGGRDELIRWLGPAFALAAFARLNYLLFPSLYSDWLYTGDLLRTASYAVLLVGAGREIRRYWTMQAQAAVLEDRRRLARELHDGVVQELGYIRVETLTITGDPSRRERILASCDRALDEARGAVDALGRSGDEALGFVLHRAARQVADRYDASLEVELDDSVQADADQRHALIRITREAVSNAIRHGRTDRVRLRLDRNGQQRRLVVQDEGDGFDLAAVRGHTGGYGLTSMEERASSVRGALNIDSAPGRGTTVAVTW</sequence>
<comment type="catalytic activity">
    <reaction evidence="1">
        <text>ATP + protein L-histidine = ADP + protein N-phospho-L-histidine.</text>
        <dbReference type="EC" id="2.7.13.3"/>
    </reaction>
</comment>
<evidence type="ECO:0000256" key="3">
    <source>
        <dbReference type="ARBA" id="ARBA00022553"/>
    </source>
</evidence>
<keyword evidence="12" id="KW-1185">Reference proteome</keyword>
<keyword evidence="3" id="KW-0597">Phosphoprotein</keyword>
<keyword evidence="5" id="KW-0547">Nucleotide-binding</keyword>
<evidence type="ECO:0000256" key="7">
    <source>
        <dbReference type="ARBA" id="ARBA00022840"/>
    </source>
</evidence>
<feature type="transmembrane region" description="Helical" evidence="9">
    <location>
        <begin position="70"/>
        <end position="90"/>
    </location>
</feature>
<dbReference type="CDD" id="cd16917">
    <property type="entry name" value="HATPase_UhpB-NarQ-NarX-like"/>
    <property type="match status" value="1"/>
</dbReference>
<dbReference type="EC" id="2.7.13.3" evidence="2"/>
<evidence type="ECO:0000256" key="8">
    <source>
        <dbReference type="ARBA" id="ARBA00023012"/>
    </source>
</evidence>
<dbReference type="EMBL" id="BAAARE010000013">
    <property type="protein sequence ID" value="GAA2490309.1"/>
    <property type="molecule type" value="Genomic_DNA"/>
</dbReference>
<evidence type="ECO:0000256" key="2">
    <source>
        <dbReference type="ARBA" id="ARBA00012438"/>
    </source>
</evidence>
<accession>A0ABP5Z0R1</accession>
<evidence type="ECO:0000259" key="10">
    <source>
        <dbReference type="PROSITE" id="PS50109"/>
    </source>
</evidence>
<dbReference type="InterPro" id="IPR036890">
    <property type="entry name" value="HATPase_C_sf"/>
</dbReference>
<dbReference type="Gene3D" id="1.20.5.1930">
    <property type="match status" value="1"/>
</dbReference>
<keyword evidence="9" id="KW-1133">Transmembrane helix</keyword>
<dbReference type="Proteomes" id="UP001500730">
    <property type="component" value="Unassembled WGS sequence"/>
</dbReference>
<dbReference type="SMART" id="SM00387">
    <property type="entry name" value="HATPase_c"/>
    <property type="match status" value="1"/>
</dbReference>
<gene>
    <name evidence="11" type="ORF">GCM10009858_30430</name>
</gene>
<dbReference type="Gene3D" id="3.30.565.10">
    <property type="entry name" value="Histidine kinase-like ATPase, C-terminal domain"/>
    <property type="match status" value="1"/>
</dbReference>
<evidence type="ECO:0000256" key="6">
    <source>
        <dbReference type="ARBA" id="ARBA00022777"/>
    </source>
</evidence>
<evidence type="ECO:0000256" key="9">
    <source>
        <dbReference type="SAM" id="Phobius"/>
    </source>
</evidence>
<feature type="transmembrane region" description="Helical" evidence="9">
    <location>
        <begin position="102"/>
        <end position="122"/>
    </location>
</feature>